<dbReference type="InterPro" id="IPR001478">
    <property type="entry name" value="PDZ"/>
</dbReference>
<keyword evidence="2 7" id="KW-0645">Protease</keyword>
<evidence type="ECO:0000256" key="3">
    <source>
        <dbReference type="ARBA" id="ARBA00022801"/>
    </source>
</evidence>
<organism evidence="10 11">
    <name type="scientific">Salimicrobium flavidum</name>
    <dbReference type="NCBI Taxonomy" id="570947"/>
    <lineage>
        <taxon>Bacteria</taxon>
        <taxon>Bacillati</taxon>
        <taxon>Bacillota</taxon>
        <taxon>Bacilli</taxon>
        <taxon>Bacillales</taxon>
        <taxon>Bacillaceae</taxon>
        <taxon>Salimicrobium</taxon>
    </lineage>
</organism>
<dbReference type="PANTHER" id="PTHR32060">
    <property type="entry name" value="TAIL-SPECIFIC PROTEASE"/>
    <property type="match status" value="1"/>
</dbReference>
<dbReference type="NCBIfam" id="TIGR00225">
    <property type="entry name" value="prc"/>
    <property type="match status" value="1"/>
</dbReference>
<dbReference type="InterPro" id="IPR036366">
    <property type="entry name" value="PGBDSf"/>
</dbReference>
<dbReference type="RefSeq" id="WP_076557713.1">
    <property type="nucleotide sequence ID" value="NZ_FTOC01000003.1"/>
</dbReference>
<proteinExistence type="inferred from homology"/>
<feature type="domain" description="PDZ" evidence="9">
    <location>
        <begin position="123"/>
        <end position="187"/>
    </location>
</feature>
<dbReference type="FunFam" id="2.30.42.10:FF:000063">
    <property type="entry name" value="Peptidase, S41 family"/>
    <property type="match status" value="1"/>
</dbReference>
<dbReference type="InterPro" id="IPR002477">
    <property type="entry name" value="Peptidoglycan-bd-like"/>
</dbReference>
<dbReference type="InterPro" id="IPR005151">
    <property type="entry name" value="Tail-specific_protease"/>
</dbReference>
<protein>
    <recommendedName>
        <fullName evidence="6">C-terminal processing peptidase</fullName>
        <ecNumber evidence="6">3.4.21.102</ecNumber>
    </recommendedName>
</protein>
<evidence type="ECO:0000256" key="6">
    <source>
        <dbReference type="ARBA" id="ARBA00066637"/>
    </source>
</evidence>
<sequence length="499" mass="54429">MNWKGRHIIVLVVVALLVGAAGSYAGMQWFAPQQTATSTNNSSSTSEESFGDLSEEEQKSFIEDMQGSSNLQKVEKAYSIINERYVQDVDKNKLVEGAIEGMIEKLDDPYSTYMDQETMKQFDQSIESSFQGIGAEVSMVEDTVTIVAPIKGAPAEEAGLKPNDQVMKIDGESTEGLDLQEAVNKIRGEKGTDVTLTVERPGAPDLIYITITRDEIPKQSVYKDTKQVDGKKVGVLEISSFSEETSKEFKTALTELEEAGIKGLVIDVRGNPGGLFTDVQDILKQLVPNDKPIVQIESRNGENSKYFSERESGKEYPISVLIDEGSASASEILAVAMKEIGDHPVVGTTSFGKGTVQQAVPMGDGSTLKLTMFKWLSPDGNWIHEEGVAPTVEVRQPEFFYTHPVSVEETFGVASSGDHVKNAQQMLTGLGYEQAETDGSFGEGTQAAVEAFQSENGLEVTGKINEETAGELEKKVVEEVQKEENDKQMQKALEVLFSS</sequence>
<keyword evidence="3 7" id="KW-0378">Hydrolase</keyword>
<dbReference type="GO" id="GO:0006508">
    <property type="term" value="P:proteolysis"/>
    <property type="evidence" value="ECO:0007669"/>
    <property type="project" value="UniProtKB-KW"/>
</dbReference>
<keyword evidence="4 7" id="KW-0720">Serine protease</keyword>
<keyword evidence="11" id="KW-1185">Reference proteome</keyword>
<dbReference type="EC" id="3.4.21.102" evidence="6"/>
<dbReference type="InterPro" id="IPR029045">
    <property type="entry name" value="ClpP/crotonase-like_dom_sf"/>
</dbReference>
<evidence type="ECO:0000256" key="4">
    <source>
        <dbReference type="ARBA" id="ARBA00022825"/>
    </source>
</evidence>
<reference evidence="11" key="1">
    <citation type="submission" date="2017-01" db="EMBL/GenBank/DDBJ databases">
        <authorList>
            <person name="Varghese N."/>
            <person name="Submissions S."/>
        </authorList>
    </citation>
    <scope>NUCLEOTIDE SEQUENCE [LARGE SCALE GENOMIC DNA]</scope>
    <source>
        <strain evidence="11">DSM 23127</strain>
    </source>
</reference>
<evidence type="ECO:0000313" key="10">
    <source>
        <dbReference type="EMBL" id="SIS43125.1"/>
    </source>
</evidence>
<dbReference type="OrthoDB" id="9812068at2"/>
<dbReference type="InterPro" id="IPR055210">
    <property type="entry name" value="CtpA/B_N"/>
</dbReference>
<feature type="region of interest" description="Disordered" evidence="8">
    <location>
        <begin position="35"/>
        <end position="58"/>
    </location>
</feature>
<dbReference type="Pfam" id="PF17820">
    <property type="entry name" value="PDZ_6"/>
    <property type="match status" value="1"/>
</dbReference>
<dbReference type="InterPro" id="IPR036034">
    <property type="entry name" value="PDZ_sf"/>
</dbReference>
<dbReference type="PANTHER" id="PTHR32060:SF29">
    <property type="entry name" value="CARBOXY-TERMINAL PROCESSING PROTEASE CTPB"/>
    <property type="match status" value="1"/>
</dbReference>
<accession>A0A1N7J183</accession>
<name>A0A1N7J183_9BACI</name>
<dbReference type="PROSITE" id="PS50106">
    <property type="entry name" value="PDZ"/>
    <property type="match status" value="1"/>
</dbReference>
<evidence type="ECO:0000256" key="8">
    <source>
        <dbReference type="SAM" id="MobiDB-lite"/>
    </source>
</evidence>
<feature type="compositionally biased region" description="Low complexity" evidence="8">
    <location>
        <begin position="37"/>
        <end position="48"/>
    </location>
</feature>
<dbReference type="CDD" id="cd07560">
    <property type="entry name" value="Peptidase_S41_CPP"/>
    <property type="match status" value="1"/>
</dbReference>
<dbReference type="Proteomes" id="UP000187608">
    <property type="component" value="Unassembled WGS sequence"/>
</dbReference>
<evidence type="ECO:0000256" key="5">
    <source>
        <dbReference type="ARBA" id="ARBA00051784"/>
    </source>
</evidence>
<dbReference type="EMBL" id="FTOC01000003">
    <property type="protein sequence ID" value="SIS43125.1"/>
    <property type="molecule type" value="Genomic_DNA"/>
</dbReference>
<dbReference type="InterPro" id="IPR041489">
    <property type="entry name" value="PDZ_6"/>
</dbReference>
<dbReference type="STRING" id="570947.SAMN05421687_103172"/>
<dbReference type="InterPro" id="IPR004447">
    <property type="entry name" value="Peptidase_S41A"/>
</dbReference>
<gene>
    <name evidence="10" type="ORF">SAMN05421687_103172</name>
</gene>
<dbReference type="Pfam" id="PF22694">
    <property type="entry name" value="CtpB_N-like"/>
    <property type="match status" value="1"/>
</dbReference>
<evidence type="ECO:0000256" key="2">
    <source>
        <dbReference type="ARBA" id="ARBA00022670"/>
    </source>
</evidence>
<dbReference type="AlphaFoldDB" id="A0A1N7J183"/>
<dbReference type="SMART" id="SM00228">
    <property type="entry name" value="PDZ"/>
    <property type="match status" value="1"/>
</dbReference>
<dbReference type="Gene3D" id="3.90.226.10">
    <property type="entry name" value="2-enoyl-CoA Hydratase, Chain A, domain 1"/>
    <property type="match status" value="1"/>
</dbReference>
<dbReference type="InterPro" id="IPR036365">
    <property type="entry name" value="PGBD-like_sf"/>
</dbReference>
<dbReference type="SMART" id="SM00245">
    <property type="entry name" value="TSPc"/>
    <property type="match status" value="1"/>
</dbReference>
<evidence type="ECO:0000259" key="9">
    <source>
        <dbReference type="PROSITE" id="PS50106"/>
    </source>
</evidence>
<comment type="similarity">
    <text evidence="1 7">Belongs to the peptidase S41A family.</text>
</comment>
<dbReference type="GO" id="GO:0004252">
    <property type="term" value="F:serine-type endopeptidase activity"/>
    <property type="evidence" value="ECO:0007669"/>
    <property type="project" value="UniProtKB-EC"/>
</dbReference>
<dbReference type="Gene3D" id="1.10.101.10">
    <property type="entry name" value="PGBD-like superfamily/PGBD"/>
    <property type="match status" value="1"/>
</dbReference>
<dbReference type="Gene3D" id="2.30.42.10">
    <property type="match status" value="1"/>
</dbReference>
<dbReference type="GO" id="GO:0030288">
    <property type="term" value="C:outer membrane-bounded periplasmic space"/>
    <property type="evidence" value="ECO:0007669"/>
    <property type="project" value="TreeGrafter"/>
</dbReference>
<dbReference type="SUPFAM" id="SSF52096">
    <property type="entry name" value="ClpP/crotonase"/>
    <property type="match status" value="1"/>
</dbReference>
<dbReference type="SUPFAM" id="SSF50156">
    <property type="entry name" value="PDZ domain-like"/>
    <property type="match status" value="1"/>
</dbReference>
<dbReference type="SUPFAM" id="SSF47090">
    <property type="entry name" value="PGBD-like"/>
    <property type="match status" value="1"/>
</dbReference>
<evidence type="ECO:0000313" key="11">
    <source>
        <dbReference type="Proteomes" id="UP000187608"/>
    </source>
</evidence>
<dbReference type="CDD" id="cd06782">
    <property type="entry name" value="cpPDZ_CPP-like"/>
    <property type="match status" value="1"/>
</dbReference>
<comment type="catalytic activity">
    <reaction evidence="5">
        <text>The enzyme shows specific recognition of a C-terminal tripeptide, Xaa-Yaa-Zaa, in which Xaa is preferably Ala or Leu, Yaa is preferably Ala or Tyr, and Zaa is preferably Ala, but then cleaves at a variable distance from the C-terminus. A typical cleavage is -Ala-Ala-|-Arg-Ala-Ala-Lys-Glu-Asn-Tyr-Ala-Leu-Ala-Ala.</text>
        <dbReference type="EC" id="3.4.21.102"/>
    </reaction>
</comment>
<dbReference type="FunFam" id="3.30.750.44:FF:000001">
    <property type="entry name" value="S41 family peptidase"/>
    <property type="match status" value="1"/>
</dbReference>
<dbReference type="GO" id="GO:0007165">
    <property type="term" value="P:signal transduction"/>
    <property type="evidence" value="ECO:0007669"/>
    <property type="project" value="TreeGrafter"/>
</dbReference>
<dbReference type="Gene3D" id="3.30.750.44">
    <property type="match status" value="1"/>
</dbReference>
<dbReference type="Pfam" id="PF01471">
    <property type="entry name" value="PG_binding_1"/>
    <property type="match status" value="1"/>
</dbReference>
<evidence type="ECO:0000256" key="7">
    <source>
        <dbReference type="RuleBase" id="RU004404"/>
    </source>
</evidence>
<evidence type="ECO:0000256" key="1">
    <source>
        <dbReference type="ARBA" id="ARBA00009179"/>
    </source>
</evidence>
<dbReference type="Pfam" id="PF03572">
    <property type="entry name" value="Peptidase_S41"/>
    <property type="match status" value="1"/>
</dbReference>